<feature type="repeat" description="ARM" evidence="5">
    <location>
        <begin position="1418"/>
        <end position="1465"/>
    </location>
</feature>
<keyword evidence="4" id="KW-0112">Calmodulin-binding</keyword>
<dbReference type="STRING" id="49390.A0A068U9U4"/>
<dbReference type="Gene3D" id="1.20.5.190">
    <property type="match status" value="6"/>
</dbReference>
<organism evidence="9 10">
    <name type="scientific">Coffea canephora</name>
    <name type="common">Robusta coffee</name>
    <dbReference type="NCBI Taxonomy" id="49390"/>
    <lineage>
        <taxon>Eukaryota</taxon>
        <taxon>Viridiplantae</taxon>
        <taxon>Streptophyta</taxon>
        <taxon>Embryophyta</taxon>
        <taxon>Tracheophyta</taxon>
        <taxon>Spermatophyta</taxon>
        <taxon>Magnoliopsida</taxon>
        <taxon>eudicotyledons</taxon>
        <taxon>Gunneridae</taxon>
        <taxon>Pentapetalae</taxon>
        <taxon>asterids</taxon>
        <taxon>lamiids</taxon>
        <taxon>Gentianales</taxon>
        <taxon>Rubiaceae</taxon>
        <taxon>Ixoroideae</taxon>
        <taxon>Gardenieae complex</taxon>
        <taxon>Bertiereae - Coffeeae clade</taxon>
        <taxon>Coffeeae</taxon>
        <taxon>Coffea</taxon>
    </lineage>
</organism>
<dbReference type="InterPro" id="IPR051185">
    <property type="entry name" value="ASPM"/>
</dbReference>
<dbReference type="Gene3D" id="1.10.418.10">
    <property type="entry name" value="Calponin-like domain"/>
    <property type="match status" value="2"/>
</dbReference>
<comment type="subcellular location">
    <subcellularLocation>
        <location evidence="1">Cytoplasm</location>
    </subcellularLocation>
</comment>
<feature type="compositionally biased region" description="Low complexity" evidence="6">
    <location>
        <begin position="183"/>
        <end position="193"/>
    </location>
</feature>
<evidence type="ECO:0000256" key="2">
    <source>
        <dbReference type="ARBA" id="ARBA00022490"/>
    </source>
</evidence>
<evidence type="ECO:0000256" key="7">
    <source>
        <dbReference type="SAM" id="Phobius"/>
    </source>
</evidence>
<feature type="region of interest" description="Disordered" evidence="6">
    <location>
        <begin position="325"/>
        <end position="362"/>
    </location>
</feature>
<dbReference type="SUPFAM" id="SSF47576">
    <property type="entry name" value="Calponin-homology domain, CH-domain"/>
    <property type="match status" value="1"/>
</dbReference>
<dbReference type="PROSITE" id="PS50021">
    <property type="entry name" value="CH"/>
    <property type="match status" value="1"/>
</dbReference>
<dbReference type="FunCoup" id="A0A068U9U4">
    <property type="interactions" value="295"/>
</dbReference>
<dbReference type="EMBL" id="HG739096">
    <property type="protein sequence ID" value="CDP04383.1"/>
    <property type="molecule type" value="Genomic_DNA"/>
</dbReference>
<accession>A0A068U9U4</accession>
<dbReference type="Gene3D" id="3.30.465.10">
    <property type="match status" value="1"/>
</dbReference>
<dbReference type="Gene3D" id="1.25.10.10">
    <property type="entry name" value="Leucine-rich Repeat Variant"/>
    <property type="match status" value="1"/>
</dbReference>
<name>A0A068U9U4_COFCA</name>
<dbReference type="SUPFAM" id="SSF48371">
    <property type="entry name" value="ARM repeat"/>
    <property type="match status" value="1"/>
</dbReference>
<keyword evidence="2" id="KW-0963">Cytoplasm</keyword>
<dbReference type="PhylomeDB" id="A0A068U9U4"/>
<dbReference type="InterPro" id="IPR000048">
    <property type="entry name" value="IQ_motif_EF-hand-BS"/>
</dbReference>
<dbReference type="InterPro" id="IPR016024">
    <property type="entry name" value="ARM-type_fold"/>
</dbReference>
<proteinExistence type="predicted"/>
<dbReference type="CDD" id="cd21223">
    <property type="entry name" value="CH_ASPM_rpt1"/>
    <property type="match status" value="1"/>
</dbReference>
<dbReference type="InterPro" id="IPR016169">
    <property type="entry name" value="FAD-bd_PCMH_sub2"/>
</dbReference>
<evidence type="ECO:0000259" key="8">
    <source>
        <dbReference type="PROSITE" id="PS50021"/>
    </source>
</evidence>
<dbReference type="InterPro" id="IPR036872">
    <property type="entry name" value="CH_dom_sf"/>
</dbReference>
<dbReference type="InterPro" id="IPR001715">
    <property type="entry name" value="CH_dom"/>
</dbReference>
<dbReference type="InterPro" id="IPR036318">
    <property type="entry name" value="FAD-bd_PCMH-like_sf"/>
</dbReference>
<dbReference type="PROSITE" id="PS50096">
    <property type="entry name" value="IQ"/>
    <property type="match status" value="7"/>
</dbReference>
<dbReference type="OrthoDB" id="2148418at2759"/>
<dbReference type="SUPFAM" id="SSF52540">
    <property type="entry name" value="P-loop containing nucleoside triphosphate hydrolases"/>
    <property type="match status" value="2"/>
</dbReference>
<dbReference type="InterPro" id="IPR027417">
    <property type="entry name" value="P-loop_NTPase"/>
</dbReference>
<dbReference type="InterPro" id="IPR011989">
    <property type="entry name" value="ARM-like"/>
</dbReference>
<dbReference type="GO" id="GO:0000922">
    <property type="term" value="C:spindle pole"/>
    <property type="evidence" value="ECO:0007669"/>
    <property type="project" value="TreeGrafter"/>
</dbReference>
<dbReference type="SMART" id="SM00015">
    <property type="entry name" value="IQ"/>
    <property type="match status" value="13"/>
</dbReference>
<keyword evidence="7" id="KW-0812">Transmembrane</keyword>
<dbReference type="GO" id="GO:0005737">
    <property type="term" value="C:cytoplasm"/>
    <property type="evidence" value="ECO:0007669"/>
    <property type="project" value="UniProtKB-SubCell"/>
</dbReference>
<dbReference type="PANTHER" id="PTHR22706">
    <property type="entry name" value="ASSEMBLY FACTOR FOR SPINDLE MICROTUBULES"/>
    <property type="match status" value="1"/>
</dbReference>
<sequence>MHSYKVPQICVAIFSIYIVIVGCGFCLNVKSNILGFPAGLCPIVGVGGHISGGGYGSLLQRYCLMVDNVLDAQIIDVNSQVLDRKEMGEDLFGAIRDGGSASFGVVFAYRIRLVRVPEIHTVFNVQKTEAENATDVLYKWQNVADKIDNDLFIRVLVQPNTGKIKKKKMESRNHKQQSTSCRSPLPSSSSSLLKDISNYRTPKNVSKTPNFPFSPYPESNPKFFTVQKAATPVSSSSRRKTSVTTAKLKVARRLKAFELEQSKSARRNEISKEKSLKSLAKSLSVWLNFLFENPKSCGCDVSTFTGEFDPIGGDSGVAEKKEGLTKGKRETGPGNGVKVGIDGPWRGPKRQRDLTWREGSGNGERVSGCPDLTFSALQGSLREVCSVNDLKERMRAYLSLESCNEIFDMMTQVAKNIDEGRLKIRANCPIVTDFGMKERSMGILMSYNPVWLRIGLHIILGGDSLLPNAEVNSEEEMAFLRMVIEKQFLSHAELAKTFAYNKMVDGLYRPGYFEKLGNVILKRFLLLVLILDRAKSHSSLPTKYGIDGLDGGSPLLFSLKSNIKSSRQLITDFLSTDVMHGEGNLLAHLMIVGYKVTYQQSSLIEYSFRVKDLFEDLQDGIRLCRAIQLLQHDSSILLKLVVPSDTHKKSLSNCGIALQYLKQAGVPLSDEDGMLITDADIVNREKELVLSLLWNMFVHLQLPLLINKKLLAVEISKIRGVATEHSNTCSTLDMLLNWIQAIGDSYDLKVENFSSLVDGRAMWCLLDYYFRKQHHSAFSSKDLGRTNETVSLVSANEYTDAVHNFILSQKLTSLLGNFPEVLQVSDILEHNGACNDRSVVILLVFLSFQLLVKRNKDQLNFHKLLGFYCQTPERKCSSTKYWFLHSPAVSNAKENLFSHGEDASRNFKAIMAWWQEMAQRNNKCNLKTATISPLWYLTSRRDSIIRRENAAKIIQSHFRRSVQFRRYMKIKKAACLLQTAIRAWLSIKSRLPIKQFGELNRHKSFLSTRMSSNNCDMYMTFMVDRHSFVQLKRSIVVIQHAIRARISRSRAQNMLCHNLSNAAIVIQKCFRGWKARSVYFCKRSSIQDEALTHFQEKELYNLHTHAAFTIQKAWRNFIVGNSLRKQHLAAIKIQSCFRRLMMRKHFLEQKSAVLKVQSIFQCLRCSRELQHYRKKCRAATTIQSHVQGWIARRRAYTLRSHALIIQSHFRGWLTRKELLFEKEAAIKIQNAFRCTKQQKAYFCTRVAAVDIQRFVRGHVTRKRILGASFCRKVSNNGIRNFELKIITLSVLKLQRWWKDVLFKKLRTESAIIIQSYSRAWIARQRLARDRQRIVVIQSYWKGYLARKASRGQLLDLRLRVQKSAANIDDSMRLINRLVAALSELLSKRSISGILHTCATLDMATEHSQRCCEELVAAGAIGTLLKLIGSVSRSIPDQEVLKHALSTLRNLARYPHLTEVLIENDGCVKTILWEFIRNKEEGYFIASDLLKKICVTRKGVEAVDKQPALLKRLHSLVEDLAKKAGNEKRSSRDLVSREQIDRRLREAVELIALIRNGKTFRQ</sequence>
<dbReference type="InterPro" id="IPR000225">
    <property type="entry name" value="Armadillo"/>
</dbReference>
<dbReference type="PROSITE" id="PS50176">
    <property type="entry name" value="ARM_REPEAT"/>
    <property type="match status" value="1"/>
</dbReference>
<evidence type="ECO:0000313" key="9">
    <source>
        <dbReference type="EMBL" id="CDP04383.1"/>
    </source>
</evidence>
<keyword evidence="10" id="KW-1185">Reference proteome</keyword>
<dbReference type="Gramene" id="CDP04383">
    <property type="protein sequence ID" value="CDP04383"/>
    <property type="gene ID" value="GSCOC_T00017755001"/>
</dbReference>
<feature type="transmembrane region" description="Helical" evidence="7">
    <location>
        <begin position="34"/>
        <end position="55"/>
    </location>
</feature>
<reference evidence="10" key="1">
    <citation type="journal article" date="2014" name="Science">
        <title>The coffee genome provides insight into the convergent evolution of caffeine biosynthesis.</title>
        <authorList>
            <person name="Denoeud F."/>
            <person name="Carretero-Paulet L."/>
            <person name="Dereeper A."/>
            <person name="Droc G."/>
            <person name="Guyot R."/>
            <person name="Pietrella M."/>
            <person name="Zheng C."/>
            <person name="Alberti A."/>
            <person name="Anthony F."/>
            <person name="Aprea G."/>
            <person name="Aury J.M."/>
            <person name="Bento P."/>
            <person name="Bernard M."/>
            <person name="Bocs S."/>
            <person name="Campa C."/>
            <person name="Cenci A."/>
            <person name="Combes M.C."/>
            <person name="Crouzillat D."/>
            <person name="Da Silva C."/>
            <person name="Daddiego L."/>
            <person name="De Bellis F."/>
            <person name="Dussert S."/>
            <person name="Garsmeur O."/>
            <person name="Gayraud T."/>
            <person name="Guignon V."/>
            <person name="Jahn K."/>
            <person name="Jamilloux V."/>
            <person name="Joet T."/>
            <person name="Labadie K."/>
            <person name="Lan T."/>
            <person name="Leclercq J."/>
            <person name="Lepelley M."/>
            <person name="Leroy T."/>
            <person name="Li L.T."/>
            <person name="Librado P."/>
            <person name="Lopez L."/>
            <person name="Munoz A."/>
            <person name="Noel B."/>
            <person name="Pallavicini A."/>
            <person name="Perrotta G."/>
            <person name="Poncet V."/>
            <person name="Pot D."/>
            <person name="Priyono X."/>
            <person name="Rigoreau M."/>
            <person name="Rouard M."/>
            <person name="Rozas J."/>
            <person name="Tranchant-Dubreuil C."/>
            <person name="VanBuren R."/>
            <person name="Zhang Q."/>
            <person name="Andrade A.C."/>
            <person name="Argout X."/>
            <person name="Bertrand B."/>
            <person name="de Kochko A."/>
            <person name="Graziosi G."/>
            <person name="Henry R.J."/>
            <person name="Jayarama X."/>
            <person name="Ming R."/>
            <person name="Nagai C."/>
            <person name="Rounsley S."/>
            <person name="Sankoff D."/>
            <person name="Giuliano G."/>
            <person name="Albert V.A."/>
            <person name="Wincker P."/>
            <person name="Lashermes P."/>
        </authorList>
    </citation>
    <scope>NUCLEOTIDE SEQUENCE [LARGE SCALE GENOMIC DNA]</scope>
    <source>
        <strain evidence="10">cv. DH200-94</strain>
    </source>
</reference>
<dbReference type="GO" id="GO:0051295">
    <property type="term" value="P:establishment of meiotic spindle localization"/>
    <property type="evidence" value="ECO:0007669"/>
    <property type="project" value="TreeGrafter"/>
</dbReference>
<evidence type="ECO:0000256" key="1">
    <source>
        <dbReference type="ARBA" id="ARBA00004496"/>
    </source>
</evidence>
<evidence type="ECO:0000256" key="5">
    <source>
        <dbReference type="PROSITE-ProRule" id="PRU00259"/>
    </source>
</evidence>
<dbReference type="GO" id="GO:0007051">
    <property type="term" value="P:spindle organization"/>
    <property type="evidence" value="ECO:0007669"/>
    <property type="project" value="TreeGrafter"/>
</dbReference>
<keyword evidence="3" id="KW-0677">Repeat</keyword>
<dbReference type="OMA" id="YSQKCCE"/>
<dbReference type="PROSITE" id="PS51257">
    <property type="entry name" value="PROKAR_LIPOPROTEIN"/>
    <property type="match status" value="1"/>
</dbReference>
<dbReference type="Proteomes" id="UP000295252">
    <property type="component" value="Chromosome XI"/>
</dbReference>
<dbReference type="PANTHER" id="PTHR22706:SF1">
    <property type="entry name" value="ASSEMBLY FACTOR FOR SPINDLE MICROTUBULES"/>
    <property type="match status" value="1"/>
</dbReference>
<dbReference type="Gene3D" id="3.40.462.20">
    <property type="match status" value="1"/>
</dbReference>
<keyword evidence="7" id="KW-0472">Membrane</keyword>
<gene>
    <name evidence="9" type="ORF">GSCOC_T00017755001</name>
</gene>
<evidence type="ECO:0000313" key="10">
    <source>
        <dbReference type="Proteomes" id="UP000295252"/>
    </source>
</evidence>
<dbReference type="Pfam" id="PF00307">
    <property type="entry name" value="CH"/>
    <property type="match status" value="1"/>
</dbReference>
<dbReference type="SUPFAM" id="SSF56176">
    <property type="entry name" value="FAD-binding/transporter-associated domain-like"/>
    <property type="match status" value="1"/>
</dbReference>
<evidence type="ECO:0000256" key="6">
    <source>
        <dbReference type="SAM" id="MobiDB-lite"/>
    </source>
</evidence>
<feature type="region of interest" description="Disordered" evidence="6">
    <location>
        <begin position="164"/>
        <end position="193"/>
    </location>
</feature>
<dbReference type="Pfam" id="PF00612">
    <property type="entry name" value="IQ"/>
    <property type="match status" value="7"/>
</dbReference>
<dbReference type="GO" id="GO:0050660">
    <property type="term" value="F:flavin adenine dinucleotide binding"/>
    <property type="evidence" value="ECO:0007669"/>
    <property type="project" value="InterPro"/>
</dbReference>
<dbReference type="GO" id="GO:0005516">
    <property type="term" value="F:calmodulin binding"/>
    <property type="evidence" value="ECO:0007669"/>
    <property type="project" value="UniProtKB-KW"/>
</dbReference>
<evidence type="ECO:0000256" key="3">
    <source>
        <dbReference type="ARBA" id="ARBA00022737"/>
    </source>
</evidence>
<keyword evidence="7" id="KW-1133">Transmembrane helix</keyword>
<dbReference type="SMART" id="SM00185">
    <property type="entry name" value="ARM"/>
    <property type="match status" value="1"/>
</dbReference>
<evidence type="ECO:0000256" key="4">
    <source>
        <dbReference type="ARBA" id="ARBA00022860"/>
    </source>
</evidence>
<feature type="transmembrane region" description="Helical" evidence="7">
    <location>
        <begin position="6"/>
        <end position="27"/>
    </location>
</feature>
<dbReference type="InParanoid" id="A0A068U9U4"/>
<protein>
    <recommendedName>
        <fullName evidence="8">Calponin-homology (CH) domain-containing protein</fullName>
    </recommendedName>
</protein>
<dbReference type="GO" id="GO:0000278">
    <property type="term" value="P:mitotic cell cycle"/>
    <property type="evidence" value="ECO:0007669"/>
    <property type="project" value="TreeGrafter"/>
</dbReference>
<feature type="domain" description="Calponin-homology (CH)" evidence="8">
    <location>
        <begin position="579"/>
        <end position="701"/>
    </location>
</feature>